<dbReference type="RefSeq" id="XP_024670265.1">
    <property type="nucleotide sequence ID" value="XM_024815273.1"/>
</dbReference>
<dbReference type="InterPro" id="IPR029058">
    <property type="entry name" value="AB_hydrolase_fold"/>
</dbReference>
<dbReference type="Proteomes" id="UP000234585">
    <property type="component" value="Unassembled WGS sequence"/>
</dbReference>
<dbReference type="OrthoDB" id="5086500at2759"/>
<dbReference type="InterPro" id="IPR000073">
    <property type="entry name" value="AB_hydrolase_1"/>
</dbReference>
<reference evidence="2 3" key="1">
    <citation type="submission" date="2017-12" db="EMBL/GenBank/DDBJ databases">
        <authorList>
            <consortium name="DOE Joint Genome Institute"/>
            <person name="Haridas S."/>
            <person name="Kjaerbolling I."/>
            <person name="Vesth T.C."/>
            <person name="Frisvad J.C."/>
            <person name="Nybo J.L."/>
            <person name="Theobald S."/>
            <person name="Kuo A."/>
            <person name="Bowyer P."/>
            <person name="Matsuda Y."/>
            <person name="Mondo S."/>
            <person name="Lyhne E.K."/>
            <person name="Kogle M.E."/>
            <person name="Clum A."/>
            <person name="Lipzen A."/>
            <person name="Salamov A."/>
            <person name="Ngan C.Y."/>
            <person name="Daum C."/>
            <person name="Chiniquy J."/>
            <person name="Barry K."/>
            <person name="LaButti K."/>
            <person name="Simmons B.A."/>
            <person name="Magnuson J.K."/>
            <person name="Mortensen U.H."/>
            <person name="Larsen T.O."/>
            <person name="Grigoriev I.V."/>
            <person name="Baker S.E."/>
            <person name="Andersen M.R."/>
            <person name="Nordberg H.P."/>
            <person name="Cantor M.N."/>
            <person name="Hua S.X."/>
        </authorList>
    </citation>
    <scope>NUCLEOTIDE SEQUENCE [LARGE SCALE GENOMIC DNA]</scope>
    <source>
        <strain evidence="2 3">CBS 102.13</strain>
    </source>
</reference>
<keyword evidence="3" id="KW-1185">Reference proteome</keyword>
<organism evidence="2 3">
    <name type="scientific">Aspergillus candidus</name>
    <dbReference type="NCBI Taxonomy" id="41067"/>
    <lineage>
        <taxon>Eukaryota</taxon>
        <taxon>Fungi</taxon>
        <taxon>Dikarya</taxon>
        <taxon>Ascomycota</taxon>
        <taxon>Pezizomycotina</taxon>
        <taxon>Eurotiomycetes</taxon>
        <taxon>Eurotiomycetidae</taxon>
        <taxon>Eurotiales</taxon>
        <taxon>Aspergillaceae</taxon>
        <taxon>Aspergillus</taxon>
        <taxon>Aspergillus subgen. Circumdati</taxon>
    </lineage>
</organism>
<dbReference type="AlphaFoldDB" id="A0A2I2F6L0"/>
<dbReference type="GO" id="GO:0016787">
    <property type="term" value="F:hydrolase activity"/>
    <property type="evidence" value="ECO:0007669"/>
    <property type="project" value="UniProtKB-KW"/>
</dbReference>
<sequence>MTSNIRPFGLTVIHNPPETATVDIVLVHGLSGHPKDTWTSDTGTFWPADLLPHALGQSRARVLTYGYDASVQNFTDGNGSGGIHGVAETLVSSLAANRNLRGCSERPIIFICHSLGGIVVKKALIYSHSVSNKRVKHLRSVLVSTYGLIFLGTPHNVDDAGQWSMALQMLCEAILPQQLVQSSPQLIRTLSENNESIRDTNSLFADLWNKFHVCFFYETEGISLEGYKYVVVDERSAAPIIEGAERAGIAADHIHMCKFDDASATYWKFMAGILSRYCIEAPHSLHRLSKTSPMSRSLVCSTMSLSQDYYKNNIFCGMYNKT</sequence>
<dbReference type="EMBL" id="KZ559153">
    <property type="protein sequence ID" value="PLB36253.1"/>
    <property type="molecule type" value="Genomic_DNA"/>
</dbReference>
<dbReference type="Gene3D" id="3.40.50.1820">
    <property type="entry name" value="alpha/beta hydrolase"/>
    <property type="match status" value="1"/>
</dbReference>
<keyword evidence="2" id="KW-0378">Hydrolase</keyword>
<dbReference type="PANTHER" id="PTHR48187:SF2">
    <property type="entry name" value="LD21810P"/>
    <property type="match status" value="1"/>
</dbReference>
<evidence type="ECO:0000313" key="3">
    <source>
        <dbReference type="Proteomes" id="UP000234585"/>
    </source>
</evidence>
<accession>A0A2I2F6L0</accession>
<evidence type="ECO:0000313" key="2">
    <source>
        <dbReference type="EMBL" id="PLB36253.1"/>
    </source>
</evidence>
<proteinExistence type="predicted"/>
<dbReference type="PANTHER" id="PTHR48187">
    <property type="entry name" value="LD21810P"/>
    <property type="match status" value="1"/>
</dbReference>
<dbReference type="Pfam" id="PF12697">
    <property type="entry name" value="Abhydrolase_6"/>
    <property type="match status" value="1"/>
</dbReference>
<name>A0A2I2F6L0_ASPCN</name>
<gene>
    <name evidence="2" type="ORF">BDW47DRAFT_118906</name>
</gene>
<evidence type="ECO:0000259" key="1">
    <source>
        <dbReference type="Pfam" id="PF12697"/>
    </source>
</evidence>
<feature type="domain" description="AB hydrolase-1" evidence="1">
    <location>
        <begin position="24"/>
        <end position="156"/>
    </location>
</feature>
<dbReference type="GeneID" id="36522433"/>
<protein>
    <submittedName>
        <fullName evidence="2">Alpha/Beta hydrolase protein</fullName>
    </submittedName>
</protein>
<dbReference type="SUPFAM" id="SSF53474">
    <property type="entry name" value="alpha/beta-Hydrolases"/>
    <property type="match status" value="1"/>
</dbReference>